<dbReference type="Proteomes" id="UP000009168">
    <property type="component" value="Unassembled WGS sequence"/>
</dbReference>
<dbReference type="GO" id="GO:0032259">
    <property type="term" value="P:methylation"/>
    <property type="evidence" value="ECO:0007669"/>
    <property type="project" value="UniProtKB-KW"/>
</dbReference>
<dbReference type="Pfam" id="PF08241">
    <property type="entry name" value="Methyltransf_11"/>
    <property type="match status" value="1"/>
</dbReference>
<feature type="domain" description="Methyltransferase type 11" evidence="1">
    <location>
        <begin position="47"/>
        <end position="152"/>
    </location>
</feature>
<dbReference type="Gene3D" id="3.40.50.150">
    <property type="entry name" value="Vaccinia Virus protein VP39"/>
    <property type="match status" value="1"/>
</dbReference>
<dbReference type="InterPro" id="IPR013216">
    <property type="entry name" value="Methyltransf_11"/>
</dbReference>
<keyword evidence="2" id="KW-0808">Transferase</keyword>
<dbReference type="GeneID" id="7839029"/>
<dbReference type="GO" id="GO:0008757">
    <property type="term" value="F:S-adenosylmethionine-dependent methyltransferase activity"/>
    <property type="evidence" value="ECO:0007669"/>
    <property type="project" value="InterPro"/>
</dbReference>
<dbReference type="InterPro" id="IPR029063">
    <property type="entry name" value="SAM-dependent_MTases_sf"/>
</dbReference>
<dbReference type="SUPFAM" id="SSF53335">
    <property type="entry name" value="S-adenosyl-L-methionine-dependent methyltransferases"/>
    <property type="match status" value="1"/>
</dbReference>
<dbReference type="eggNOG" id="ENOG502S919">
    <property type="taxonomic scope" value="Eukaryota"/>
</dbReference>
<keyword evidence="3" id="KW-1185">Reference proteome</keyword>
<sequence>MIAKTIPEIEAYWNQFSQNYVNMYNGSSTFYLSLINMLQIQNRNCILEVGAGSGFLFHHTMNYKKSEAKYVATDLSENMLQYILMRLNIKEAFKDKYFISSYNLTIEKANGEELPFLDGTFDCYIANLCLQITNDPAKMLKESYRVLQKGGVAGFSVQGDKEKSSLFTIISDILTEYGCLNTQIRSNFHLNNRQKLIQMMEEAGFTNIICWDQFSPYHIQIEDMLNYLDSPNNTLALQKAGQNGDEIKQKIQEKLKDLINNKKLPLGLDALLIIGVKN</sequence>
<protein>
    <submittedName>
        <fullName evidence="2">UbiE/COQ5 methyltransferase</fullName>
    </submittedName>
</protein>
<dbReference type="HOGENOM" id="CLU_057433_0_0_1"/>
<dbReference type="PANTHER" id="PTHR43591">
    <property type="entry name" value="METHYLTRANSFERASE"/>
    <property type="match status" value="1"/>
</dbReference>
<proteinExistence type="predicted"/>
<dbReference type="STRING" id="312017.Q22D66"/>
<dbReference type="OrthoDB" id="284858at2759"/>
<keyword evidence="2" id="KW-0489">Methyltransferase</keyword>
<evidence type="ECO:0000313" key="3">
    <source>
        <dbReference type="Proteomes" id="UP000009168"/>
    </source>
</evidence>
<dbReference type="RefSeq" id="XP_001030922.1">
    <property type="nucleotide sequence ID" value="XM_001030922.1"/>
</dbReference>
<dbReference type="KEGG" id="tet:TTHERM_00999110"/>
<accession>Q22D66</accession>
<reference evidence="3" key="1">
    <citation type="journal article" date="2006" name="PLoS Biol.">
        <title>Macronuclear genome sequence of the ciliate Tetrahymena thermophila, a model eukaryote.</title>
        <authorList>
            <person name="Eisen J.A."/>
            <person name="Coyne R.S."/>
            <person name="Wu M."/>
            <person name="Wu D."/>
            <person name="Thiagarajan M."/>
            <person name="Wortman J.R."/>
            <person name="Badger J.H."/>
            <person name="Ren Q."/>
            <person name="Amedeo P."/>
            <person name="Jones K.M."/>
            <person name="Tallon L.J."/>
            <person name="Delcher A.L."/>
            <person name="Salzberg S.L."/>
            <person name="Silva J.C."/>
            <person name="Haas B.J."/>
            <person name="Majoros W.H."/>
            <person name="Farzad M."/>
            <person name="Carlton J.M."/>
            <person name="Smith R.K. Jr."/>
            <person name="Garg J."/>
            <person name="Pearlman R.E."/>
            <person name="Karrer K.M."/>
            <person name="Sun L."/>
            <person name="Manning G."/>
            <person name="Elde N.C."/>
            <person name="Turkewitz A.P."/>
            <person name="Asai D.J."/>
            <person name="Wilkes D.E."/>
            <person name="Wang Y."/>
            <person name="Cai H."/>
            <person name="Collins K."/>
            <person name="Stewart B.A."/>
            <person name="Lee S.R."/>
            <person name="Wilamowska K."/>
            <person name="Weinberg Z."/>
            <person name="Ruzzo W.L."/>
            <person name="Wloga D."/>
            <person name="Gaertig J."/>
            <person name="Frankel J."/>
            <person name="Tsao C.-C."/>
            <person name="Gorovsky M.A."/>
            <person name="Keeling P.J."/>
            <person name="Waller R.F."/>
            <person name="Patron N.J."/>
            <person name="Cherry J.M."/>
            <person name="Stover N.A."/>
            <person name="Krieger C.J."/>
            <person name="del Toro C."/>
            <person name="Ryder H.F."/>
            <person name="Williamson S.C."/>
            <person name="Barbeau R.A."/>
            <person name="Hamilton E.P."/>
            <person name="Orias E."/>
        </authorList>
    </citation>
    <scope>NUCLEOTIDE SEQUENCE [LARGE SCALE GENOMIC DNA]</scope>
    <source>
        <strain evidence="3">SB210</strain>
    </source>
</reference>
<dbReference type="AlphaFoldDB" id="Q22D66"/>
<dbReference type="CDD" id="cd02440">
    <property type="entry name" value="AdoMet_MTases"/>
    <property type="match status" value="1"/>
</dbReference>
<dbReference type="PANTHER" id="PTHR43591:SF24">
    <property type="entry name" value="2-METHOXY-6-POLYPRENYL-1,4-BENZOQUINOL METHYLASE, MITOCHONDRIAL"/>
    <property type="match status" value="1"/>
</dbReference>
<gene>
    <name evidence="2" type="ORF">TTHERM_00999110</name>
</gene>
<name>Q22D66_TETTS</name>
<evidence type="ECO:0000313" key="2">
    <source>
        <dbReference type="EMBL" id="EAR83259.1"/>
    </source>
</evidence>
<dbReference type="EMBL" id="GG662652">
    <property type="protein sequence ID" value="EAR83259.1"/>
    <property type="molecule type" value="Genomic_DNA"/>
</dbReference>
<dbReference type="OMA" id="SGMFTIT"/>
<evidence type="ECO:0000259" key="1">
    <source>
        <dbReference type="Pfam" id="PF08241"/>
    </source>
</evidence>
<organism evidence="2 3">
    <name type="scientific">Tetrahymena thermophila (strain SB210)</name>
    <dbReference type="NCBI Taxonomy" id="312017"/>
    <lineage>
        <taxon>Eukaryota</taxon>
        <taxon>Sar</taxon>
        <taxon>Alveolata</taxon>
        <taxon>Ciliophora</taxon>
        <taxon>Intramacronucleata</taxon>
        <taxon>Oligohymenophorea</taxon>
        <taxon>Hymenostomatida</taxon>
        <taxon>Tetrahymenina</taxon>
        <taxon>Tetrahymenidae</taxon>
        <taxon>Tetrahymena</taxon>
    </lineage>
</organism>
<dbReference type="InParanoid" id="Q22D66"/>